<dbReference type="OrthoDB" id="3946385at2759"/>
<evidence type="ECO:0000256" key="1">
    <source>
        <dbReference type="SAM" id="MobiDB-lite"/>
    </source>
</evidence>
<feature type="compositionally biased region" description="Polar residues" evidence="1">
    <location>
        <begin position="187"/>
        <end position="196"/>
    </location>
</feature>
<feature type="region of interest" description="Disordered" evidence="1">
    <location>
        <begin position="151"/>
        <end position="204"/>
    </location>
</feature>
<dbReference type="Proteomes" id="UP000799302">
    <property type="component" value="Unassembled WGS sequence"/>
</dbReference>
<feature type="region of interest" description="Disordered" evidence="1">
    <location>
        <begin position="266"/>
        <end position="290"/>
    </location>
</feature>
<feature type="region of interest" description="Disordered" evidence="1">
    <location>
        <begin position="1"/>
        <end position="119"/>
    </location>
</feature>
<dbReference type="AlphaFoldDB" id="A0A6A6UEM0"/>
<dbReference type="EMBL" id="MU004235">
    <property type="protein sequence ID" value="KAF2669334.1"/>
    <property type="molecule type" value="Genomic_DNA"/>
</dbReference>
<evidence type="ECO:0000313" key="2">
    <source>
        <dbReference type="EMBL" id="KAF2669334.1"/>
    </source>
</evidence>
<feature type="compositionally biased region" description="Polar residues" evidence="1">
    <location>
        <begin position="266"/>
        <end position="276"/>
    </location>
</feature>
<feature type="compositionally biased region" description="Low complexity" evidence="1">
    <location>
        <begin position="153"/>
        <end position="177"/>
    </location>
</feature>
<proteinExistence type="predicted"/>
<feature type="compositionally biased region" description="Polar residues" evidence="1">
    <location>
        <begin position="107"/>
        <end position="119"/>
    </location>
</feature>
<feature type="region of interest" description="Disordered" evidence="1">
    <location>
        <begin position="314"/>
        <end position="346"/>
    </location>
</feature>
<feature type="compositionally biased region" description="Basic and acidic residues" evidence="1">
    <location>
        <begin position="38"/>
        <end position="50"/>
    </location>
</feature>
<sequence length="346" mass="37637">METSKQDPSPAPARRRRPRKIARKPTASISETPAIQEPKQEQKQESKQEQKQIGPVVEEVESEPEAQEPIPIRNPTIEDLSIQSPNSSRASSRRRRRKPRKLAVRSASTPQTAQLSTNPDETVIQRVSILESRVEEINYRLESTVTDVHELRTTTTTHTPTRPATTTSKSTPASRATHSAALVPVTQYPTSISEPNSDTESEIETIPRTTNQPDQLALKGSYRVPLPRGVSMQDVQAISRGASAATHVVREVNAAFRATTSVRTGGRVSTSASSRVVQMRETGTSSGQGGGVMGGIFAQATRLVSEAMGAVEAGAAVERERPQGRGRQGSARQGRGRGRKYDYSDL</sequence>
<evidence type="ECO:0000313" key="3">
    <source>
        <dbReference type="Proteomes" id="UP000799302"/>
    </source>
</evidence>
<name>A0A6A6UEM0_9PEZI</name>
<protein>
    <submittedName>
        <fullName evidence="2">Uncharacterized protein</fullName>
    </submittedName>
</protein>
<feature type="compositionally biased region" description="Basic residues" evidence="1">
    <location>
        <begin position="13"/>
        <end position="23"/>
    </location>
</feature>
<gene>
    <name evidence="2" type="ORF">BT63DRAFT_425072</name>
</gene>
<feature type="compositionally biased region" description="Basic residues" evidence="1">
    <location>
        <begin position="91"/>
        <end position="103"/>
    </location>
</feature>
<organism evidence="2 3">
    <name type="scientific">Microthyrium microscopicum</name>
    <dbReference type="NCBI Taxonomy" id="703497"/>
    <lineage>
        <taxon>Eukaryota</taxon>
        <taxon>Fungi</taxon>
        <taxon>Dikarya</taxon>
        <taxon>Ascomycota</taxon>
        <taxon>Pezizomycotina</taxon>
        <taxon>Dothideomycetes</taxon>
        <taxon>Dothideomycetes incertae sedis</taxon>
        <taxon>Microthyriales</taxon>
        <taxon>Microthyriaceae</taxon>
        <taxon>Microthyrium</taxon>
    </lineage>
</organism>
<accession>A0A6A6UEM0</accession>
<reference evidence="2" key="1">
    <citation type="journal article" date="2020" name="Stud. Mycol.">
        <title>101 Dothideomycetes genomes: a test case for predicting lifestyles and emergence of pathogens.</title>
        <authorList>
            <person name="Haridas S."/>
            <person name="Albert R."/>
            <person name="Binder M."/>
            <person name="Bloem J."/>
            <person name="Labutti K."/>
            <person name="Salamov A."/>
            <person name="Andreopoulos B."/>
            <person name="Baker S."/>
            <person name="Barry K."/>
            <person name="Bills G."/>
            <person name="Bluhm B."/>
            <person name="Cannon C."/>
            <person name="Castanera R."/>
            <person name="Culley D."/>
            <person name="Daum C."/>
            <person name="Ezra D."/>
            <person name="Gonzalez J."/>
            <person name="Henrissat B."/>
            <person name="Kuo A."/>
            <person name="Liang C."/>
            <person name="Lipzen A."/>
            <person name="Lutzoni F."/>
            <person name="Magnuson J."/>
            <person name="Mondo S."/>
            <person name="Nolan M."/>
            <person name="Ohm R."/>
            <person name="Pangilinan J."/>
            <person name="Park H.-J."/>
            <person name="Ramirez L."/>
            <person name="Alfaro M."/>
            <person name="Sun H."/>
            <person name="Tritt A."/>
            <person name="Yoshinaga Y."/>
            <person name="Zwiers L.-H."/>
            <person name="Turgeon B."/>
            <person name="Goodwin S."/>
            <person name="Spatafora J."/>
            <person name="Crous P."/>
            <person name="Grigoriev I."/>
        </authorList>
    </citation>
    <scope>NUCLEOTIDE SEQUENCE</scope>
    <source>
        <strain evidence="2">CBS 115976</strain>
    </source>
</reference>
<keyword evidence="3" id="KW-1185">Reference proteome</keyword>